<proteinExistence type="predicted"/>
<evidence type="ECO:0000313" key="2">
    <source>
        <dbReference type="Proteomes" id="UP000540568"/>
    </source>
</evidence>
<dbReference type="EMBL" id="JACGWV010000002">
    <property type="protein sequence ID" value="MBA8809725.1"/>
    <property type="molecule type" value="Genomic_DNA"/>
</dbReference>
<dbReference type="Pfam" id="PF04655">
    <property type="entry name" value="APH_6_hur"/>
    <property type="match status" value="1"/>
</dbReference>
<dbReference type="RefSeq" id="WP_182618960.1">
    <property type="nucleotide sequence ID" value="NZ_BAAATF010000008.1"/>
</dbReference>
<dbReference type="Proteomes" id="UP000540568">
    <property type="component" value="Unassembled WGS sequence"/>
</dbReference>
<dbReference type="EC" id="2.7.1.72" evidence="1"/>
<dbReference type="AlphaFoldDB" id="A0A7W3JBF7"/>
<dbReference type="InterPro" id="IPR011009">
    <property type="entry name" value="Kinase-like_dom_sf"/>
</dbReference>
<organism evidence="1 2">
    <name type="scientific">Promicromonospora sukumoe</name>
    <dbReference type="NCBI Taxonomy" id="88382"/>
    <lineage>
        <taxon>Bacteria</taxon>
        <taxon>Bacillati</taxon>
        <taxon>Actinomycetota</taxon>
        <taxon>Actinomycetes</taxon>
        <taxon>Micrococcales</taxon>
        <taxon>Promicromonosporaceae</taxon>
        <taxon>Promicromonospora</taxon>
    </lineage>
</organism>
<dbReference type="SUPFAM" id="SSF56112">
    <property type="entry name" value="Protein kinase-like (PK-like)"/>
    <property type="match status" value="1"/>
</dbReference>
<protein>
    <submittedName>
        <fullName evidence="1">Streptomycin 6-kinase</fullName>
        <ecNumber evidence="1">2.7.1.72</ecNumber>
    </submittedName>
</protein>
<dbReference type="InterPro" id="IPR006748">
    <property type="entry name" value="NH2Glyco/OHUrea_AB-resist_kin"/>
</dbReference>
<accession>A0A7W3JBF7</accession>
<reference evidence="1 2" key="1">
    <citation type="submission" date="2020-07" db="EMBL/GenBank/DDBJ databases">
        <title>Sequencing the genomes of 1000 actinobacteria strains.</title>
        <authorList>
            <person name="Klenk H.-P."/>
        </authorList>
    </citation>
    <scope>NUCLEOTIDE SEQUENCE [LARGE SCALE GENOMIC DNA]</scope>
    <source>
        <strain evidence="1 2">DSM 44121</strain>
    </source>
</reference>
<name>A0A7W3JBF7_9MICO</name>
<gene>
    <name evidence="1" type="ORF">FHX71_003701</name>
</gene>
<keyword evidence="1" id="KW-0418">Kinase</keyword>
<sequence length="298" mass="32770">MVEVPASFLAMPRWWTATPAEQRWLSDLPGLVDTWCRRWRLTVDGPPVHGSNALVVPVRRAGTPAALRLTPPGDDTAALSVALEFWRGQGVVEELAADTAAGVLLLDRLDPNRTLADEPLDVALPEIGRTARRLAVPADDGVASGVGHTADDVAALTPGLRPAWERLGRPFDESVLVRAADAADVILAGDREPLAVNADLHFDQVLRDRDGRWCVVDPVLRRGDAERTAVNVLWHRVDEMADHEIPRWFDVLVEAAGLDDGLARAWARWRVTDYWVWGLENGLTEDPPRCARVLAALR</sequence>
<comment type="caution">
    <text evidence="1">The sequence shown here is derived from an EMBL/GenBank/DDBJ whole genome shotgun (WGS) entry which is preliminary data.</text>
</comment>
<keyword evidence="2" id="KW-1185">Reference proteome</keyword>
<evidence type="ECO:0000313" key="1">
    <source>
        <dbReference type="EMBL" id="MBA8809725.1"/>
    </source>
</evidence>
<dbReference type="GO" id="GO:0019748">
    <property type="term" value="P:secondary metabolic process"/>
    <property type="evidence" value="ECO:0007669"/>
    <property type="project" value="InterPro"/>
</dbReference>
<keyword evidence="1" id="KW-0808">Transferase</keyword>
<dbReference type="GO" id="GO:0050300">
    <property type="term" value="F:aminoglycoside 6-kinase activity"/>
    <property type="evidence" value="ECO:0007669"/>
    <property type="project" value="UniProtKB-EC"/>
</dbReference>